<evidence type="ECO:0000256" key="2">
    <source>
        <dbReference type="ARBA" id="ARBA00047899"/>
    </source>
</evidence>
<dbReference type="GO" id="GO:0004674">
    <property type="term" value="F:protein serine/threonine kinase activity"/>
    <property type="evidence" value="ECO:0007669"/>
    <property type="project" value="UniProtKB-EC"/>
</dbReference>
<keyword evidence="1" id="KW-0597">Phosphoprotein</keyword>
<feature type="compositionally biased region" description="Pro residues" evidence="4">
    <location>
        <begin position="871"/>
        <end position="883"/>
    </location>
</feature>
<evidence type="ECO:0000256" key="3">
    <source>
        <dbReference type="ARBA" id="ARBA00048679"/>
    </source>
</evidence>
<dbReference type="KEGG" id="mbe:MBM_07804"/>
<dbReference type="Pfam" id="PF22893">
    <property type="entry name" value="ULD_2"/>
    <property type="match status" value="1"/>
</dbReference>
<dbReference type="OMA" id="SRHDPMT"/>
<dbReference type="HOGENOM" id="CLU_012015_0_0_1"/>
<dbReference type="InterPro" id="IPR054464">
    <property type="entry name" value="ULD_fung"/>
</dbReference>
<protein>
    <recommendedName>
        <fullName evidence="5">Ubiquitin-like domain-containing protein</fullName>
    </recommendedName>
</protein>
<dbReference type="GO" id="GO:0031032">
    <property type="term" value="P:actomyosin structure organization"/>
    <property type="evidence" value="ECO:0007669"/>
    <property type="project" value="TreeGrafter"/>
</dbReference>
<feature type="compositionally biased region" description="Polar residues" evidence="4">
    <location>
        <begin position="137"/>
        <end position="153"/>
    </location>
</feature>
<evidence type="ECO:0000313" key="6">
    <source>
        <dbReference type="EMBL" id="EKD14127.1"/>
    </source>
</evidence>
<gene>
    <name evidence="6" type="ORF">MBM_07804</name>
</gene>
<dbReference type="InParanoid" id="K1WP78"/>
<feature type="compositionally biased region" description="Low complexity" evidence="4">
    <location>
        <begin position="154"/>
        <end position="172"/>
    </location>
</feature>
<dbReference type="STRING" id="1072389.K1WP78"/>
<reference evidence="6 7" key="1">
    <citation type="journal article" date="2012" name="BMC Genomics">
        <title>Sequencing the genome of Marssonina brunnea reveals fungus-poplar co-evolution.</title>
        <authorList>
            <person name="Zhu S."/>
            <person name="Cao Y.-Z."/>
            <person name="Jiang C."/>
            <person name="Tan B.-Y."/>
            <person name="Wang Z."/>
            <person name="Feng S."/>
            <person name="Zhang L."/>
            <person name="Su X.-H."/>
            <person name="Brejova B."/>
            <person name="Vinar T."/>
            <person name="Xu M."/>
            <person name="Wang M.-X."/>
            <person name="Zhang S.-G."/>
            <person name="Huang M.-R."/>
            <person name="Wu R."/>
            <person name="Zhou Y."/>
        </authorList>
    </citation>
    <scope>NUCLEOTIDE SEQUENCE [LARGE SCALE GENOMIC DNA]</scope>
    <source>
        <strain evidence="6 7">MB_m1</strain>
    </source>
</reference>
<dbReference type="eggNOG" id="ENOG502RZ22">
    <property type="taxonomic scope" value="Eukaryota"/>
</dbReference>
<dbReference type="EMBL" id="JH921447">
    <property type="protein sequence ID" value="EKD14127.1"/>
    <property type="molecule type" value="Genomic_DNA"/>
</dbReference>
<dbReference type="PANTHER" id="PTHR22988:SF71">
    <property type="entry name" value="CITRON RHO-INTERACTING KINASE"/>
    <property type="match status" value="1"/>
</dbReference>
<evidence type="ECO:0000256" key="1">
    <source>
        <dbReference type="ARBA" id="ARBA00022553"/>
    </source>
</evidence>
<sequence>MKHRHYRAYHHMPLPLPSSDPVARIAGDQERGHRQTGRPQQPSGSKAAHHHINTSTFINIHLQTKSLFLAEFRSTTSANYTYKTSIDPATIPLPYPSPLFVHLVHLAQDAGIACLSQKAGNPGPFGIHRAKGSSSLSNALTVSGSAPTTTITIDSQPSPTTSSRSDSHSNSFTDEDYSSGTGVHVPSNVSSNDFSDSLDESWDPVYSDEIEPSESASRPTSRPRTGARYRTSESRPPATSRAPNRRHTTSERQPRRPPVARVHRHPVPAPPSSVDPEDYPGYGRGYPAPQPGPFGARGPQPGYAPSSYSVPAGGGGFAPPFGGPLQGALTQYGAPGGYQYPPQNPFSPLSPPTAPTPGGAGYFNGNHHPMSSHSSPGPVGYNGHDMIPHPQFNNFGGGYPSPYQQMPPPQHQQHLQQYVPQHPHWPASDHGSAVGAPQLDPETEKKLAVLDVMMKQQQLDREKAEKEEAEKRAREERARQEEAAAKKAAEERAAWEEAEKRAREERARQEEAAAKKAEEEKAAWQKKMEEEKKAALAAYEESQKAAAAARAAAEKKAAEEKAAWEKKLEDEKRQTLLNYEAAQKAAAEATAAAEKKAAEEKAAWERKLIEEKRQTLLNYEAAQKKAEEDRAEAARKAAEEKALWERKLEEEKKISIMQYEAAQKAATEAAAEAAQKAADEKAAWEKKLKEEREAAMAKGVENAKKAAEAERKKAEEKAAEEQAKADAAAELAKIKKELADEAARAKEEAAKLKKEAEENEAKLKKEAAEALAKALAPPPPDDKKKPIRFKDAVGRKFSFPFHLCATWQGMEELIKQAFLHVEIIGPHVQHGHYDLIGPNGEIILPQVWETMIEPDWAITMHMWPMPEKQAGPPPGQNAGPPPGHHFSQRGGERPRSSHGHAHGVGGRGPPNVPSSSAQRGGGSAHQVPPPPPPHVRPRMGSPSRDNRPGGAPVLVSKPGSPPPRKKKPEPKGMLSWMAGMPAKSSGKGPKKAEPDPCVVM</sequence>
<dbReference type="InterPro" id="IPR050839">
    <property type="entry name" value="Rho-assoc_Ser/Thr_Kinase"/>
</dbReference>
<dbReference type="AlphaFoldDB" id="K1WP78"/>
<feature type="region of interest" description="Disordered" evidence="4">
    <location>
        <begin position="864"/>
        <end position="1000"/>
    </location>
</feature>
<accession>K1WP78</accession>
<dbReference type="OrthoDB" id="3045089at2759"/>
<feature type="compositionally biased region" description="Basic residues" evidence="4">
    <location>
        <begin position="1"/>
        <end position="10"/>
    </location>
</feature>
<feature type="compositionally biased region" description="Acidic residues" evidence="4">
    <location>
        <begin position="196"/>
        <end position="212"/>
    </location>
</feature>
<evidence type="ECO:0000256" key="4">
    <source>
        <dbReference type="SAM" id="MobiDB-lite"/>
    </source>
</evidence>
<feature type="compositionally biased region" description="Polar residues" evidence="4">
    <location>
        <begin position="214"/>
        <end position="223"/>
    </location>
</feature>
<feature type="compositionally biased region" description="Basic and acidic residues" evidence="4">
    <location>
        <begin position="458"/>
        <end position="526"/>
    </location>
</feature>
<dbReference type="GO" id="GO:0005737">
    <property type="term" value="C:cytoplasm"/>
    <property type="evidence" value="ECO:0007669"/>
    <property type="project" value="TreeGrafter"/>
</dbReference>
<comment type="catalytic activity">
    <reaction evidence="3">
        <text>L-seryl-[protein] + ATP = O-phospho-L-seryl-[protein] + ADP + H(+)</text>
        <dbReference type="Rhea" id="RHEA:17989"/>
        <dbReference type="Rhea" id="RHEA-COMP:9863"/>
        <dbReference type="Rhea" id="RHEA-COMP:11604"/>
        <dbReference type="ChEBI" id="CHEBI:15378"/>
        <dbReference type="ChEBI" id="CHEBI:29999"/>
        <dbReference type="ChEBI" id="CHEBI:30616"/>
        <dbReference type="ChEBI" id="CHEBI:83421"/>
        <dbReference type="ChEBI" id="CHEBI:456216"/>
        <dbReference type="EC" id="2.7.11.1"/>
    </reaction>
</comment>
<dbReference type="Proteomes" id="UP000006753">
    <property type="component" value="Unassembled WGS sequence"/>
</dbReference>
<organism evidence="6 7">
    <name type="scientific">Marssonina brunnea f. sp. multigermtubi (strain MB_m1)</name>
    <name type="common">Marssonina leaf spot fungus</name>
    <dbReference type="NCBI Taxonomy" id="1072389"/>
    <lineage>
        <taxon>Eukaryota</taxon>
        <taxon>Fungi</taxon>
        <taxon>Dikarya</taxon>
        <taxon>Ascomycota</taxon>
        <taxon>Pezizomycotina</taxon>
        <taxon>Leotiomycetes</taxon>
        <taxon>Helotiales</taxon>
        <taxon>Drepanopezizaceae</taxon>
        <taxon>Drepanopeziza</taxon>
    </lineage>
</organism>
<proteinExistence type="predicted"/>
<evidence type="ECO:0000313" key="7">
    <source>
        <dbReference type="Proteomes" id="UP000006753"/>
    </source>
</evidence>
<name>K1WP78_MARBU</name>
<feature type="region of interest" description="Disordered" evidence="4">
    <location>
        <begin position="1"/>
        <end position="48"/>
    </location>
</feature>
<feature type="region of interest" description="Disordered" evidence="4">
    <location>
        <begin position="456"/>
        <end position="526"/>
    </location>
</feature>
<feature type="region of interest" description="Disordered" evidence="4">
    <location>
        <begin position="696"/>
        <end position="722"/>
    </location>
</feature>
<comment type="catalytic activity">
    <reaction evidence="2">
        <text>L-threonyl-[protein] + ATP = O-phospho-L-threonyl-[protein] + ADP + H(+)</text>
        <dbReference type="Rhea" id="RHEA:46608"/>
        <dbReference type="Rhea" id="RHEA-COMP:11060"/>
        <dbReference type="Rhea" id="RHEA-COMP:11605"/>
        <dbReference type="ChEBI" id="CHEBI:15378"/>
        <dbReference type="ChEBI" id="CHEBI:30013"/>
        <dbReference type="ChEBI" id="CHEBI:30616"/>
        <dbReference type="ChEBI" id="CHEBI:61977"/>
        <dbReference type="ChEBI" id="CHEBI:456216"/>
        <dbReference type="EC" id="2.7.11.1"/>
    </reaction>
</comment>
<dbReference type="GO" id="GO:0005856">
    <property type="term" value="C:cytoskeleton"/>
    <property type="evidence" value="ECO:0007669"/>
    <property type="project" value="TreeGrafter"/>
</dbReference>
<feature type="region of interest" description="Disordered" evidence="4">
    <location>
        <begin position="137"/>
        <end position="307"/>
    </location>
</feature>
<evidence type="ECO:0000259" key="5">
    <source>
        <dbReference type="Pfam" id="PF22893"/>
    </source>
</evidence>
<keyword evidence="7" id="KW-1185">Reference proteome</keyword>
<dbReference type="PANTHER" id="PTHR22988">
    <property type="entry name" value="MYOTONIC DYSTROPHY S/T KINASE-RELATED"/>
    <property type="match status" value="1"/>
</dbReference>
<feature type="domain" description="Ubiquitin-like" evidence="5">
    <location>
        <begin position="783"/>
        <end position="866"/>
    </location>
</feature>